<keyword evidence="2" id="KW-1185">Reference proteome</keyword>
<dbReference type="EMBL" id="JAPESX010000105">
    <property type="protein sequence ID" value="KAJ8123259.1"/>
    <property type="molecule type" value="Genomic_DNA"/>
</dbReference>
<evidence type="ECO:0000313" key="1">
    <source>
        <dbReference type="EMBL" id="KAJ8123259.1"/>
    </source>
</evidence>
<reference evidence="1" key="1">
    <citation type="submission" date="2022-11" db="EMBL/GenBank/DDBJ databases">
        <title>Genome Sequence of Nemania bipapillata.</title>
        <authorList>
            <person name="Buettner E."/>
        </authorList>
    </citation>
    <scope>NUCLEOTIDE SEQUENCE</scope>
    <source>
        <strain evidence="1">CP14</strain>
    </source>
</reference>
<evidence type="ECO:0000313" key="2">
    <source>
        <dbReference type="Proteomes" id="UP001153334"/>
    </source>
</evidence>
<comment type="caution">
    <text evidence="1">The sequence shown here is derived from an EMBL/GenBank/DDBJ whole genome shotgun (WGS) entry which is preliminary data.</text>
</comment>
<dbReference type="Proteomes" id="UP001153334">
    <property type="component" value="Unassembled WGS sequence"/>
</dbReference>
<name>A0ACC2J715_9PEZI</name>
<protein>
    <submittedName>
        <fullName evidence="1">Uncharacterized protein</fullName>
    </submittedName>
</protein>
<organism evidence="1 2">
    <name type="scientific">Nemania bipapillata</name>
    <dbReference type="NCBI Taxonomy" id="110536"/>
    <lineage>
        <taxon>Eukaryota</taxon>
        <taxon>Fungi</taxon>
        <taxon>Dikarya</taxon>
        <taxon>Ascomycota</taxon>
        <taxon>Pezizomycotina</taxon>
        <taxon>Sordariomycetes</taxon>
        <taxon>Xylariomycetidae</taxon>
        <taxon>Xylariales</taxon>
        <taxon>Xylariaceae</taxon>
        <taxon>Nemania</taxon>
    </lineage>
</organism>
<accession>A0ACC2J715</accession>
<gene>
    <name evidence="1" type="ORF">ONZ43_g745</name>
</gene>
<sequence>MRIFRLLWSSSLSASLVLGELRDNDFLFHILLQGLITQQSVIWDGQEANGPDFLTDPAAQGFVDHLSMRAMALEYITHELCSVSQGQMPALKRRIFDALGGQIVIEGGESIPVPSVFEFHDSLPQEDIFAAPPPQFRSFGELDLRACLEDDDDFNQIYNLSKVQELLLLKRSENSKSSQIILPQDVASMDTEEETMLLLKILRAWTRLLMLMTECNDFKSTHKISFILQTLQAILPGLEMYGSEKPGPALELAKLAKVVLFKLDFTVMSSVDQHSRGAESLISDKLFQLFEICLDAIAKWVASQELRATYYSLCYRYLTGLLDHGQGAQSGLRRTTQTIQSFGEKLLNVVCDDAFGGDPRCQSAALVLLATLVQLGRKEGDYYVVEALNKLNFIGILVDSLRDVLREWNEINRNGNPDHQNYLNSKLVFLLQLCQTGQGAKYVLHANIFRVIEQSGLFEVDPELQVNPSDAKALEEHYLLLVKVAQIISVAIVSRGSHNILQGRRFLADHRMLVTHVLKRSAGIGAGVGSTAPTLTNLIGDLAEAFMIMITATGFLEFDNRALTEDTKAAPMLFH</sequence>
<proteinExistence type="predicted"/>